<dbReference type="OrthoDB" id="7999834at2"/>
<organism evidence="1 2">
    <name type="scientific">Methylobacterium phyllostachyos</name>
    <dbReference type="NCBI Taxonomy" id="582672"/>
    <lineage>
        <taxon>Bacteria</taxon>
        <taxon>Pseudomonadati</taxon>
        <taxon>Pseudomonadota</taxon>
        <taxon>Alphaproteobacteria</taxon>
        <taxon>Hyphomicrobiales</taxon>
        <taxon>Methylobacteriaceae</taxon>
        <taxon>Methylobacterium</taxon>
    </lineage>
</organism>
<dbReference type="AlphaFoldDB" id="A0A1G9TSX9"/>
<dbReference type="STRING" id="582672.SAMN05216360_102287"/>
<accession>A0A1G9TSX9</accession>
<dbReference type="Proteomes" id="UP000198704">
    <property type="component" value="Unassembled WGS sequence"/>
</dbReference>
<proteinExistence type="predicted"/>
<name>A0A1G9TSX9_9HYPH</name>
<protein>
    <submittedName>
        <fullName evidence="1">Uncharacterized protein</fullName>
    </submittedName>
</protein>
<dbReference type="RefSeq" id="WP_091713539.1">
    <property type="nucleotide sequence ID" value="NZ_FNHS01000002.1"/>
</dbReference>
<reference evidence="2" key="1">
    <citation type="submission" date="2016-10" db="EMBL/GenBank/DDBJ databases">
        <authorList>
            <person name="Varghese N."/>
            <person name="Submissions S."/>
        </authorList>
    </citation>
    <scope>NUCLEOTIDE SEQUENCE [LARGE SCALE GENOMIC DNA]</scope>
    <source>
        <strain evidence="2">BL47</strain>
    </source>
</reference>
<evidence type="ECO:0000313" key="1">
    <source>
        <dbReference type="EMBL" id="SDM50701.1"/>
    </source>
</evidence>
<evidence type="ECO:0000313" key="2">
    <source>
        <dbReference type="Proteomes" id="UP000198704"/>
    </source>
</evidence>
<sequence>MSANGPPPPPKALALAARLLEAQGFTVVARNERGDSLYLRPADCPWHLRLSNHARTAKQRARRTDILASLVIDGPRSAERIEALVADAVRNFRASLARKADQASESGSRR</sequence>
<gene>
    <name evidence="1" type="ORF">SAMN05216360_102287</name>
</gene>
<dbReference type="EMBL" id="FNHS01000002">
    <property type="protein sequence ID" value="SDM50701.1"/>
    <property type="molecule type" value="Genomic_DNA"/>
</dbReference>
<keyword evidence="2" id="KW-1185">Reference proteome</keyword>